<keyword evidence="4" id="KW-1185">Reference proteome</keyword>
<evidence type="ECO:0000256" key="1">
    <source>
        <dbReference type="SAM" id="MobiDB-lite"/>
    </source>
</evidence>
<feature type="compositionally biased region" description="Basic and acidic residues" evidence="1">
    <location>
        <begin position="234"/>
        <end position="243"/>
    </location>
</feature>
<feature type="compositionally biased region" description="Basic and acidic residues" evidence="1">
    <location>
        <begin position="354"/>
        <end position="366"/>
    </location>
</feature>
<gene>
    <name evidence="3" type="primary">Contig8357.g8907</name>
    <name evidence="3" type="ORF">STYLEM_17363</name>
</gene>
<dbReference type="Gene3D" id="2.30.29.30">
    <property type="entry name" value="Pleckstrin-homology domain (PH domain)/Phosphotyrosine-binding domain (PTB)"/>
    <property type="match status" value="1"/>
</dbReference>
<name>A0A078B0Q7_STYLE</name>
<dbReference type="SMART" id="SM00233">
    <property type="entry name" value="PH"/>
    <property type="match status" value="1"/>
</dbReference>
<dbReference type="InParanoid" id="A0A078B0Q7"/>
<protein>
    <recommendedName>
        <fullName evidence="2">PH domain-containing protein</fullName>
    </recommendedName>
</protein>
<evidence type="ECO:0000259" key="2">
    <source>
        <dbReference type="PROSITE" id="PS50003"/>
    </source>
</evidence>
<feature type="compositionally biased region" description="Polar residues" evidence="1">
    <location>
        <begin position="853"/>
        <end position="862"/>
    </location>
</feature>
<accession>A0A078B0Q7</accession>
<feature type="compositionally biased region" description="Polar residues" evidence="1">
    <location>
        <begin position="500"/>
        <end position="510"/>
    </location>
</feature>
<feature type="domain" description="PH" evidence="2">
    <location>
        <begin position="24"/>
        <end position="131"/>
    </location>
</feature>
<dbReference type="OrthoDB" id="10684073at2759"/>
<dbReference type="AlphaFoldDB" id="A0A078B0Q7"/>
<feature type="region of interest" description="Disordered" evidence="1">
    <location>
        <begin position="483"/>
        <end position="517"/>
    </location>
</feature>
<dbReference type="InterPro" id="IPR011993">
    <property type="entry name" value="PH-like_dom_sf"/>
</dbReference>
<feature type="compositionally biased region" description="Low complexity" evidence="1">
    <location>
        <begin position="870"/>
        <end position="879"/>
    </location>
</feature>
<dbReference type="PROSITE" id="PS50003">
    <property type="entry name" value="PH_DOMAIN"/>
    <property type="match status" value="1"/>
</dbReference>
<feature type="compositionally biased region" description="Basic residues" evidence="1">
    <location>
        <begin position="244"/>
        <end position="255"/>
    </location>
</feature>
<evidence type="ECO:0000313" key="3">
    <source>
        <dbReference type="EMBL" id="CDW88245.1"/>
    </source>
</evidence>
<feature type="compositionally biased region" description="Basic and acidic residues" evidence="1">
    <location>
        <begin position="294"/>
        <end position="330"/>
    </location>
</feature>
<dbReference type="EMBL" id="CCKQ01016370">
    <property type="protein sequence ID" value="CDW88245.1"/>
    <property type="molecule type" value="Genomic_DNA"/>
</dbReference>
<sequence>MEINRQANKTIATFEDAFPQYNGPMRLFGTLKKKQKGGLGKLLQKFETKQVDLNLSTGIFSYSDKNGNKIKSLPFREIESVVIRCVNEDNECPKEFPYSFSVKSKKREFFFSCKTKTERDQWLQCFDMLLEFRKILTFQATQNKISYQNTNQVNQSSSQLGRAQSTLAKEDGMQPIDNVQALQLDMQQIQGIKDAAQIQAMKQQKFQEQQYQTMKEEIERKRYYLSLNDEKLKKEKDKLERSHTQQRKSAAKKNQKAREDKRTHSRQKNGFQDDNNGEHEYDQETDSGAEDENEKYINRNKSSNEKEEEERKLQIRMKKQQEIRERKERQIQIQEEQIQKLNMSDQQDQTQEASKYKDKEDVKLRQQESQNAGPQKTPALEGFLKKTGTPKQILIKRGLSGSRDPTNESLASGSIINNIQNMNNLNIPLGKRSPQNMFQKQSPVISKSKINFNKQGPESINQTTISINQNLKEINKSQSNTINNAENNSINNQLGKYQKPANTSQISSNEKNSESRVELIPRNSTHLQNRQTPKSIRYSKSSNRKQNIMEIEGDPDDLEEELPFQMGGENIITGQNQLQQFNGQLLDKQTANNLNLTSNNTAVDEFFKQYEKDNKMRQSQQLMFSTPQIQKKLKEQEIQNGIQHILEVKNQVTQDFNEIIQKQRDQNFLERIEKKRQVNGSTNQGGGPLIITKDKINLVEEAQREQVQIQKLEKQKQSGWLINAEKNQSNGQYNFNGGYIGTPKNNSNLNQNINNLVLDQKHLIDQQNEDDDPDDFDKPIIDYKSKTLNFNLNNLSNNGKKKLEQFDYNWDDDEDQEAETTHIGSSEKKKQQSKNQDNKNKKPVNLVKDFRSSRQVVISSKDNFNDQNKKISNNSNNVNPLGKQDDSFEEVWD</sequence>
<dbReference type="InterPro" id="IPR001849">
    <property type="entry name" value="PH_domain"/>
</dbReference>
<evidence type="ECO:0000313" key="4">
    <source>
        <dbReference type="Proteomes" id="UP000039865"/>
    </source>
</evidence>
<feature type="compositionally biased region" description="Low complexity" evidence="1">
    <location>
        <begin position="331"/>
        <end position="340"/>
    </location>
</feature>
<feature type="region of interest" description="Disordered" evidence="1">
    <location>
        <begin position="813"/>
        <end position="893"/>
    </location>
</feature>
<feature type="compositionally biased region" description="Basic and acidic residues" evidence="1">
    <location>
        <begin position="825"/>
        <end position="840"/>
    </location>
</feature>
<feature type="compositionally biased region" description="Acidic residues" evidence="1">
    <location>
        <begin position="283"/>
        <end position="293"/>
    </location>
</feature>
<feature type="region of interest" description="Disordered" evidence="1">
    <location>
        <begin position="234"/>
        <end position="382"/>
    </location>
</feature>
<dbReference type="SUPFAM" id="SSF50729">
    <property type="entry name" value="PH domain-like"/>
    <property type="match status" value="1"/>
</dbReference>
<proteinExistence type="predicted"/>
<feature type="compositionally biased region" description="Low complexity" evidence="1">
    <location>
        <begin position="483"/>
        <end position="492"/>
    </location>
</feature>
<dbReference type="Proteomes" id="UP000039865">
    <property type="component" value="Unassembled WGS sequence"/>
</dbReference>
<organism evidence="3 4">
    <name type="scientific">Stylonychia lemnae</name>
    <name type="common">Ciliate</name>
    <dbReference type="NCBI Taxonomy" id="5949"/>
    <lineage>
        <taxon>Eukaryota</taxon>
        <taxon>Sar</taxon>
        <taxon>Alveolata</taxon>
        <taxon>Ciliophora</taxon>
        <taxon>Intramacronucleata</taxon>
        <taxon>Spirotrichea</taxon>
        <taxon>Stichotrichia</taxon>
        <taxon>Sporadotrichida</taxon>
        <taxon>Oxytrichidae</taxon>
        <taxon>Stylonychinae</taxon>
        <taxon>Stylonychia</taxon>
    </lineage>
</organism>
<reference evidence="3 4" key="1">
    <citation type="submission" date="2014-06" db="EMBL/GenBank/DDBJ databases">
        <authorList>
            <person name="Swart Estienne"/>
        </authorList>
    </citation>
    <scope>NUCLEOTIDE SEQUENCE [LARGE SCALE GENOMIC DNA]</scope>
    <source>
        <strain evidence="3 4">130c</strain>
    </source>
</reference>
<feature type="compositionally biased region" description="Polar residues" evidence="1">
    <location>
        <begin position="341"/>
        <end position="353"/>
    </location>
</feature>